<feature type="region of interest" description="Disordered" evidence="3">
    <location>
        <begin position="775"/>
        <end position="858"/>
    </location>
</feature>
<evidence type="ECO:0000256" key="3">
    <source>
        <dbReference type="SAM" id="MobiDB-lite"/>
    </source>
</evidence>
<keyword evidence="5" id="KW-1185">Reference proteome</keyword>
<gene>
    <name evidence="4" type="ORF">ODALV1_LOCUS9042</name>
</gene>
<proteinExistence type="inferred from homology"/>
<dbReference type="PANTHER" id="PTHR10788">
    <property type="entry name" value="TREHALOSE-6-PHOSPHATE SYNTHASE"/>
    <property type="match status" value="1"/>
</dbReference>
<evidence type="ECO:0000256" key="1">
    <source>
        <dbReference type="ARBA" id="ARBA00005409"/>
    </source>
</evidence>
<dbReference type="InterPro" id="IPR006379">
    <property type="entry name" value="HAD-SF_hydro_IIB"/>
</dbReference>
<dbReference type="InterPro" id="IPR023214">
    <property type="entry name" value="HAD_sf"/>
</dbReference>
<dbReference type="Gene3D" id="3.40.50.2000">
    <property type="entry name" value="Glycogen Phosphorylase B"/>
    <property type="match status" value="2"/>
</dbReference>
<evidence type="ECO:0000313" key="4">
    <source>
        <dbReference type="EMBL" id="CAL8095309.1"/>
    </source>
</evidence>
<dbReference type="SUPFAM" id="SSF56784">
    <property type="entry name" value="HAD-like"/>
    <property type="match status" value="1"/>
</dbReference>
<dbReference type="InterPro" id="IPR003337">
    <property type="entry name" value="Trehalose_PPase"/>
</dbReference>
<name>A0ABP1QA07_9HEXA</name>
<organism evidence="4 5">
    <name type="scientific">Orchesella dallaii</name>
    <dbReference type="NCBI Taxonomy" id="48710"/>
    <lineage>
        <taxon>Eukaryota</taxon>
        <taxon>Metazoa</taxon>
        <taxon>Ecdysozoa</taxon>
        <taxon>Arthropoda</taxon>
        <taxon>Hexapoda</taxon>
        <taxon>Collembola</taxon>
        <taxon>Entomobryomorpha</taxon>
        <taxon>Entomobryoidea</taxon>
        <taxon>Orchesellidae</taxon>
        <taxon>Orchesellinae</taxon>
        <taxon>Orchesella</taxon>
    </lineage>
</organism>
<feature type="compositionally biased region" description="Low complexity" evidence="3">
    <location>
        <begin position="775"/>
        <end position="785"/>
    </location>
</feature>
<comment type="similarity">
    <text evidence="2">In the C-terminal section; belongs to the trehalose phosphatase family.</text>
</comment>
<dbReference type="InterPro" id="IPR001830">
    <property type="entry name" value="Glyco_trans_20"/>
</dbReference>
<feature type="compositionally biased region" description="Polar residues" evidence="3">
    <location>
        <begin position="807"/>
        <end position="819"/>
    </location>
</feature>
<protein>
    <recommendedName>
        <fullName evidence="6">Bifunctional trehalose-6-phosphate synthase/phosphatase</fullName>
    </recommendedName>
</protein>
<dbReference type="InterPro" id="IPR036412">
    <property type="entry name" value="HAD-like_sf"/>
</dbReference>
<comment type="caution">
    <text evidence="4">The sequence shown here is derived from an EMBL/GenBank/DDBJ whole genome shotgun (WGS) entry which is preliminary data.</text>
</comment>
<dbReference type="Gene3D" id="3.30.70.1020">
    <property type="entry name" value="Trehalose-6-phosphate phosphatase related protein, domain 2"/>
    <property type="match status" value="1"/>
</dbReference>
<dbReference type="NCBIfam" id="TIGR00685">
    <property type="entry name" value="T6PP"/>
    <property type="match status" value="1"/>
</dbReference>
<dbReference type="Proteomes" id="UP001642540">
    <property type="component" value="Unassembled WGS sequence"/>
</dbReference>
<accession>A0ABP1QA07</accession>
<dbReference type="Pfam" id="PF00982">
    <property type="entry name" value="Glyco_transf_20"/>
    <property type="match status" value="1"/>
</dbReference>
<dbReference type="SUPFAM" id="SSF53756">
    <property type="entry name" value="UDP-Glycosyltransferase/glycogen phosphorylase"/>
    <property type="match status" value="1"/>
</dbReference>
<dbReference type="CDD" id="cd03788">
    <property type="entry name" value="GT20_TPS"/>
    <property type="match status" value="1"/>
</dbReference>
<evidence type="ECO:0000313" key="5">
    <source>
        <dbReference type="Proteomes" id="UP001642540"/>
    </source>
</evidence>
<dbReference type="Gene3D" id="3.40.50.1000">
    <property type="entry name" value="HAD superfamily/HAD-like"/>
    <property type="match status" value="1"/>
</dbReference>
<dbReference type="Pfam" id="PF02358">
    <property type="entry name" value="Trehalose_PPase"/>
    <property type="match status" value="1"/>
</dbReference>
<dbReference type="PANTHER" id="PTHR10788:SF106">
    <property type="entry name" value="BCDNA.GH08860"/>
    <property type="match status" value="1"/>
</dbReference>
<dbReference type="NCBIfam" id="TIGR01484">
    <property type="entry name" value="HAD-SF-IIB"/>
    <property type="match status" value="1"/>
</dbReference>
<dbReference type="EMBL" id="CAXLJM020000027">
    <property type="protein sequence ID" value="CAL8095309.1"/>
    <property type="molecule type" value="Genomic_DNA"/>
</dbReference>
<comment type="similarity">
    <text evidence="1">In the N-terminal section; belongs to the glycosyltransferase 20 family.</text>
</comment>
<evidence type="ECO:0000256" key="2">
    <source>
        <dbReference type="ARBA" id="ARBA00006330"/>
    </source>
</evidence>
<reference evidence="4 5" key="1">
    <citation type="submission" date="2024-08" db="EMBL/GenBank/DDBJ databases">
        <authorList>
            <person name="Cucini C."/>
            <person name="Frati F."/>
        </authorList>
    </citation>
    <scope>NUCLEOTIDE SEQUENCE [LARGE SCALE GENOMIC DNA]</scope>
</reference>
<sequence>MTMKSRFNAPIIVVSNRLPFILVRKEDGTLERKQCAGGLVTAVCPSVIECNGKWIGWPGIQLKSEDEVIPESNPDDKSPTAGLLSNQVEPVQVEPKIFDKFYNGCCNGTFWPLFHSMPDRATFSNETYEAYKQVNDIFAEKILTALRKCLAQLDEEGRMDAAPLIWIHDYQLMLAATTVRRVAEDEGLRCKMSFFMHIPFPSWDIMRIFPWDDEILEGILGCDLVGFHIDDYCLNFLDCCQRRLGCRVDRSRFLCELDGRTIHVKSLPIGIPYSQFAEMSRNAPKVLKEKEQQIILGVDRLDYTKGLVNRVKAFERLLEKHPEHIEKCILLQVAVPSRTDVKEYQALKEEMDQLIGRINGRFSKPNWSPIRYIYGCISQEQLSAFYRDSAVAMVTPLRDGMNLVAKEFVACQDLSDPGVLILSPFAGAGGMMQEALIVNPYEIEEFADKLHRGLQMPFDERLLRMKHLQRREQAMDVTFWLNTFLSAVGILPCDVNYSPSNAKMDPLTMEDFDHYLSDYLEVDEMNRAKLSLILDYDGTLAPIAQKPELAHMPEETRCILRRLALYTDDVSICIISGRSLSNLKEVIGIDGITYAASHGLEILSPDGTKYHHPITTEHEERISGLLKDLQQEVGKNGAWIENKGALLTFHYREVPRQARTALISRATEIFIEHGFQPHKAPMALEAKPEVKWDRGRASIHILRTTYGADWSSRVRVIYCGDDQSDEEAMQALSGIAVTFKVSSMPSTRTSANYRLRSPEEVLLMLRWIEMKLSMRRSPSPTSPTRLNRASVSFDDTSDDEMRRLRTNSRGRTQNIYKTGNKNRKTSETAGATRSSPDSFPELPPSPPRFSGVSLNRHL</sequence>
<evidence type="ECO:0008006" key="6">
    <source>
        <dbReference type="Google" id="ProtNLM"/>
    </source>
</evidence>